<accession>A1CNL8</accession>
<dbReference type="RefSeq" id="XP_001268665.1">
    <property type="nucleotide sequence ID" value="XM_001268664.1"/>
</dbReference>
<dbReference type="Proteomes" id="UP000006701">
    <property type="component" value="Unassembled WGS sequence"/>
</dbReference>
<dbReference type="KEGG" id="act:ACLA_019440"/>
<dbReference type="VEuPathDB" id="FungiDB:ACLA_019440"/>
<dbReference type="HOGENOM" id="CLU_3013771_0_0_1"/>
<keyword evidence="2" id="KW-1185">Reference proteome</keyword>
<protein>
    <submittedName>
        <fullName evidence="1">Uncharacterized protein</fullName>
    </submittedName>
</protein>
<evidence type="ECO:0000313" key="2">
    <source>
        <dbReference type="Proteomes" id="UP000006701"/>
    </source>
</evidence>
<name>A1CNL8_ASPCL</name>
<dbReference type="AlphaFoldDB" id="A1CNL8"/>
<evidence type="ECO:0000313" key="1">
    <source>
        <dbReference type="EMBL" id="EAW07239.1"/>
    </source>
</evidence>
<reference evidence="1 2" key="1">
    <citation type="journal article" date="2008" name="PLoS Genet.">
        <title>Genomic islands in the pathogenic filamentous fungus Aspergillus fumigatus.</title>
        <authorList>
            <person name="Fedorova N.D."/>
            <person name="Khaldi N."/>
            <person name="Joardar V.S."/>
            <person name="Maiti R."/>
            <person name="Amedeo P."/>
            <person name="Anderson M.J."/>
            <person name="Crabtree J."/>
            <person name="Silva J.C."/>
            <person name="Badger J.H."/>
            <person name="Albarraq A."/>
            <person name="Angiuoli S."/>
            <person name="Bussey H."/>
            <person name="Bowyer P."/>
            <person name="Cotty P.J."/>
            <person name="Dyer P.S."/>
            <person name="Egan A."/>
            <person name="Galens K."/>
            <person name="Fraser-Liggett C.M."/>
            <person name="Haas B.J."/>
            <person name="Inman J.M."/>
            <person name="Kent R."/>
            <person name="Lemieux S."/>
            <person name="Malavazi I."/>
            <person name="Orvis J."/>
            <person name="Roemer T."/>
            <person name="Ronning C.M."/>
            <person name="Sundaram J.P."/>
            <person name="Sutton G."/>
            <person name="Turner G."/>
            <person name="Venter J.C."/>
            <person name="White O.R."/>
            <person name="Whitty B.R."/>
            <person name="Youngman P."/>
            <person name="Wolfe K.H."/>
            <person name="Goldman G.H."/>
            <person name="Wortman J.R."/>
            <person name="Jiang B."/>
            <person name="Denning D.W."/>
            <person name="Nierman W.C."/>
        </authorList>
    </citation>
    <scope>NUCLEOTIDE SEQUENCE [LARGE SCALE GENOMIC DNA]</scope>
    <source>
        <strain evidence="2">ATCC 1007 / CBS 513.65 / DSM 816 / NCTC 3887 / NRRL 1</strain>
    </source>
</reference>
<dbReference type="GeneID" id="4700830"/>
<organism evidence="1 2">
    <name type="scientific">Aspergillus clavatus (strain ATCC 1007 / CBS 513.65 / DSM 816 / NCTC 3887 / NRRL 1 / QM 1276 / 107)</name>
    <dbReference type="NCBI Taxonomy" id="344612"/>
    <lineage>
        <taxon>Eukaryota</taxon>
        <taxon>Fungi</taxon>
        <taxon>Dikarya</taxon>
        <taxon>Ascomycota</taxon>
        <taxon>Pezizomycotina</taxon>
        <taxon>Eurotiomycetes</taxon>
        <taxon>Eurotiomycetidae</taxon>
        <taxon>Eurotiales</taxon>
        <taxon>Aspergillaceae</taxon>
        <taxon>Aspergillus</taxon>
        <taxon>Aspergillus subgen. Fumigati</taxon>
    </lineage>
</organism>
<dbReference type="EMBL" id="DS027059">
    <property type="protein sequence ID" value="EAW07239.1"/>
    <property type="molecule type" value="Genomic_DNA"/>
</dbReference>
<sequence length="56" mass="5798">MKESAAPCMCCIQKGVGSNQFDASGPMSITLDLWTSGNLDGSEETDGAGMLHSFGL</sequence>
<gene>
    <name evidence="1" type="ORF">ACLA_019440</name>
</gene>
<proteinExistence type="predicted"/>